<feature type="transmembrane region" description="Helical" evidence="7">
    <location>
        <begin position="95"/>
        <end position="116"/>
    </location>
</feature>
<comment type="caution">
    <text evidence="9">The sequence shown here is derived from an EMBL/GenBank/DDBJ whole genome shotgun (WGS) entry which is preliminary data.</text>
</comment>
<evidence type="ECO:0000256" key="7">
    <source>
        <dbReference type="SAM" id="Phobius"/>
    </source>
</evidence>
<feature type="transmembrane region" description="Helical" evidence="7">
    <location>
        <begin position="69"/>
        <end position="88"/>
    </location>
</feature>
<reference evidence="9" key="1">
    <citation type="journal article" date="2014" name="Int. J. Syst. Evol. Microbiol.">
        <title>Complete genome sequence of Corynebacterium casei LMG S-19264T (=DSM 44701T), isolated from a smear-ripened cheese.</title>
        <authorList>
            <consortium name="US DOE Joint Genome Institute (JGI-PGF)"/>
            <person name="Walter F."/>
            <person name="Albersmeier A."/>
            <person name="Kalinowski J."/>
            <person name="Ruckert C."/>
        </authorList>
    </citation>
    <scope>NUCLEOTIDE SEQUENCE</scope>
    <source>
        <strain evidence="9">KCTC 12711</strain>
    </source>
</reference>
<feature type="domain" description="Fatty acid hydroxylase" evidence="8">
    <location>
        <begin position="209"/>
        <end position="343"/>
    </location>
</feature>
<dbReference type="GO" id="GO:0012505">
    <property type="term" value="C:endomembrane system"/>
    <property type="evidence" value="ECO:0007669"/>
    <property type="project" value="UniProtKB-SubCell"/>
</dbReference>
<dbReference type="PANTHER" id="PTHR21624">
    <property type="entry name" value="STEROL DESATURASE-RELATED PROTEIN"/>
    <property type="match status" value="1"/>
</dbReference>
<feature type="transmembrane region" description="Helical" evidence="7">
    <location>
        <begin position="122"/>
        <end position="143"/>
    </location>
</feature>
<evidence type="ECO:0000256" key="1">
    <source>
        <dbReference type="ARBA" id="ARBA00004127"/>
    </source>
</evidence>
<gene>
    <name evidence="9" type="ORF">GCM10008090_19260</name>
</gene>
<evidence type="ECO:0000256" key="5">
    <source>
        <dbReference type="ARBA" id="ARBA00023098"/>
    </source>
</evidence>
<dbReference type="Pfam" id="PF04116">
    <property type="entry name" value="FA_hydroxylase"/>
    <property type="match status" value="1"/>
</dbReference>
<evidence type="ECO:0000259" key="8">
    <source>
        <dbReference type="Pfam" id="PF04116"/>
    </source>
</evidence>
<organism evidence="9 10">
    <name type="scientific">Arenicella chitinivorans</name>
    <dbReference type="NCBI Taxonomy" id="1329800"/>
    <lineage>
        <taxon>Bacteria</taxon>
        <taxon>Pseudomonadati</taxon>
        <taxon>Pseudomonadota</taxon>
        <taxon>Gammaproteobacteria</taxon>
        <taxon>Arenicellales</taxon>
        <taxon>Arenicellaceae</taxon>
        <taxon>Arenicella</taxon>
    </lineage>
</organism>
<evidence type="ECO:0000256" key="4">
    <source>
        <dbReference type="ARBA" id="ARBA00023002"/>
    </source>
</evidence>
<evidence type="ECO:0000256" key="3">
    <source>
        <dbReference type="ARBA" id="ARBA00022989"/>
    </source>
</evidence>
<dbReference type="GO" id="GO:0016020">
    <property type="term" value="C:membrane"/>
    <property type="evidence" value="ECO:0007669"/>
    <property type="project" value="GOC"/>
</dbReference>
<dbReference type="GO" id="GO:0050479">
    <property type="term" value="F:glyceryl-ether monooxygenase activity"/>
    <property type="evidence" value="ECO:0007669"/>
    <property type="project" value="TreeGrafter"/>
</dbReference>
<evidence type="ECO:0000256" key="6">
    <source>
        <dbReference type="ARBA" id="ARBA00023136"/>
    </source>
</evidence>
<sequence>MNGEYQYREREVIAKPNKEFDIGSGRTSGYISFFLGFLSLLGVLAFLYPSYLTTTELRAAYDAYFLQDVLKYGMWFSLFFGLITFFIGKRRRMGATGILLTCIGFALGGYTIPIGPVEPKPLALGVDWLILAFLGSTVVFTTLEKLFPKYRDQVILRDEWQLDFLYFCINHLLISIIILFSNYWVSVFDFAANATVQAWVQSLPIVVQFVLILIIADFILYWEHRMFHERRKMWKFHAVHHSVETMDWLAGSRSHIVATFIERTLVVVPLYLIGPDKAALDIYVVFAALQAIVIHSNVRFSFGPLKYIFVTPQFHHWHHSSEKPAIDTNYAAHLVLFDRLFGTYHFPKQHWPADYGTTVRLPRSYISQLKYPFTD</sequence>
<accession>A0A918RTM8</accession>
<dbReference type="AlphaFoldDB" id="A0A918RTM8"/>
<dbReference type="RefSeq" id="WP_189400220.1">
    <property type="nucleotide sequence ID" value="NZ_BMXA01000002.1"/>
</dbReference>
<keyword evidence="5" id="KW-0443">Lipid metabolism</keyword>
<keyword evidence="3 7" id="KW-1133">Transmembrane helix</keyword>
<dbReference type="PANTHER" id="PTHR21624:SF1">
    <property type="entry name" value="ALKYLGLYCEROL MONOOXYGENASE"/>
    <property type="match status" value="1"/>
</dbReference>
<dbReference type="Proteomes" id="UP000614811">
    <property type="component" value="Unassembled WGS sequence"/>
</dbReference>
<evidence type="ECO:0000256" key="2">
    <source>
        <dbReference type="ARBA" id="ARBA00022692"/>
    </source>
</evidence>
<feature type="transmembrane region" description="Helical" evidence="7">
    <location>
        <begin position="205"/>
        <end position="222"/>
    </location>
</feature>
<keyword evidence="2 7" id="KW-0812">Transmembrane</keyword>
<evidence type="ECO:0000313" key="10">
    <source>
        <dbReference type="Proteomes" id="UP000614811"/>
    </source>
</evidence>
<feature type="transmembrane region" description="Helical" evidence="7">
    <location>
        <begin position="30"/>
        <end position="49"/>
    </location>
</feature>
<evidence type="ECO:0000313" key="9">
    <source>
        <dbReference type="EMBL" id="GHA09404.1"/>
    </source>
</evidence>
<dbReference type="EMBL" id="BMXA01000002">
    <property type="protein sequence ID" value="GHA09404.1"/>
    <property type="molecule type" value="Genomic_DNA"/>
</dbReference>
<comment type="subcellular location">
    <subcellularLocation>
        <location evidence="1">Endomembrane system</location>
        <topology evidence="1">Multi-pass membrane protein</topology>
    </subcellularLocation>
</comment>
<dbReference type="GO" id="GO:0006643">
    <property type="term" value="P:membrane lipid metabolic process"/>
    <property type="evidence" value="ECO:0007669"/>
    <property type="project" value="TreeGrafter"/>
</dbReference>
<dbReference type="GO" id="GO:0008610">
    <property type="term" value="P:lipid biosynthetic process"/>
    <property type="evidence" value="ECO:0007669"/>
    <property type="project" value="InterPro"/>
</dbReference>
<name>A0A918RTM8_9GAMM</name>
<proteinExistence type="predicted"/>
<keyword evidence="4" id="KW-0560">Oxidoreductase</keyword>
<keyword evidence="6 7" id="KW-0472">Membrane</keyword>
<dbReference type="InterPro" id="IPR006694">
    <property type="entry name" value="Fatty_acid_hydroxylase"/>
</dbReference>
<keyword evidence="10" id="KW-1185">Reference proteome</keyword>
<feature type="transmembrane region" description="Helical" evidence="7">
    <location>
        <begin position="164"/>
        <end position="185"/>
    </location>
</feature>
<reference evidence="9" key="2">
    <citation type="submission" date="2020-09" db="EMBL/GenBank/DDBJ databases">
        <authorList>
            <person name="Sun Q."/>
            <person name="Kim S."/>
        </authorList>
    </citation>
    <scope>NUCLEOTIDE SEQUENCE</scope>
    <source>
        <strain evidence="9">KCTC 12711</strain>
    </source>
</reference>
<dbReference type="GO" id="GO:0005506">
    <property type="term" value="F:iron ion binding"/>
    <property type="evidence" value="ECO:0007669"/>
    <property type="project" value="InterPro"/>
</dbReference>
<protein>
    <submittedName>
        <fullName evidence="9">Sterol desaturase</fullName>
    </submittedName>
</protein>
<dbReference type="InterPro" id="IPR051689">
    <property type="entry name" value="Sterol_desaturase/TMEM195"/>
</dbReference>